<reference evidence="2" key="1">
    <citation type="submission" date="2020-08" db="EMBL/GenBank/DDBJ databases">
        <title>Genome public.</title>
        <authorList>
            <person name="Liu C."/>
            <person name="Sun Q."/>
        </authorList>
    </citation>
    <scope>NUCLEOTIDE SEQUENCE</scope>
    <source>
        <strain evidence="2">BX22</strain>
    </source>
</reference>
<dbReference type="GO" id="GO:0016747">
    <property type="term" value="F:acyltransferase activity, transferring groups other than amino-acyl groups"/>
    <property type="evidence" value="ECO:0007669"/>
    <property type="project" value="InterPro"/>
</dbReference>
<dbReference type="EMBL" id="JACOOL010000004">
    <property type="protein sequence ID" value="MBC5636496.1"/>
    <property type="molecule type" value="Genomic_DNA"/>
</dbReference>
<evidence type="ECO:0000313" key="3">
    <source>
        <dbReference type="Proteomes" id="UP000637359"/>
    </source>
</evidence>
<evidence type="ECO:0000313" key="2">
    <source>
        <dbReference type="EMBL" id="MBC5636496.1"/>
    </source>
</evidence>
<dbReference type="SUPFAM" id="SSF55729">
    <property type="entry name" value="Acyl-CoA N-acyltransferases (Nat)"/>
    <property type="match status" value="1"/>
</dbReference>
<sequence>MTDHYAIKILEWKYEKPYDFYNNVLSGDAIIELTSSSYKAILSKDRVVGFYCMGKDAQVSAGNEVGAYERECEDIGLGMHPELTGKGFGTPFFAYILEDISMTSPCLRLTVADFNKRAIRLYEKFGFVKDRAFHRDEMKFIVMIKET</sequence>
<protein>
    <submittedName>
        <fullName evidence="2">GNAT family N-acetyltransferase</fullName>
    </submittedName>
</protein>
<evidence type="ECO:0000259" key="1">
    <source>
        <dbReference type="PROSITE" id="PS51186"/>
    </source>
</evidence>
<comment type="caution">
    <text evidence="2">The sequence shown here is derived from an EMBL/GenBank/DDBJ whole genome shotgun (WGS) entry which is preliminary data.</text>
</comment>
<gene>
    <name evidence="2" type="ORF">H8S33_06625</name>
</gene>
<name>A0A923L4Y9_9BACI</name>
<keyword evidence="3" id="KW-1185">Reference proteome</keyword>
<organism evidence="2 3">
    <name type="scientific">Ornithinibacillus hominis</name>
    <dbReference type="NCBI Taxonomy" id="2763055"/>
    <lineage>
        <taxon>Bacteria</taxon>
        <taxon>Bacillati</taxon>
        <taxon>Bacillota</taxon>
        <taxon>Bacilli</taxon>
        <taxon>Bacillales</taxon>
        <taxon>Bacillaceae</taxon>
        <taxon>Ornithinibacillus</taxon>
    </lineage>
</organism>
<dbReference type="InterPro" id="IPR000182">
    <property type="entry name" value="GNAT_dom"/>
</dbReference>
<dbReference type="InterPro" id="IPR016181">
    <property type="entry name" value="Acyl_CoA_acyltransferase"/>
</dbReference>
<proteinExistence type="predicted"/>
<dbReference type="Proteomes" id="UP000637359">
    <property type="component" value="Unassembled WGS sequence"/>
</dbReference>
<dbReference type="Pfam" id="PF00583">
    <property type="entry name" value="Acetyltransf_1"/>
    <property type="match status" value="1"/>
</dbReference>
<dbReference type="PROSITE" id="PS51186">
    <property type="entry name" value="GNAT"/>
    <property type="match status" value="1"/>
</dbReference>
<dbReference type="Gene3D" id="3.40.630.30">
    <property type="match status" value="1"/>
</dbReference>
<dbReference type="AlphaFoldDB" id="A0A923L4Y9"/>
<dbReference type="RefSeq" id="WP_186869208.1">
    <property type="nucleotide sequence ID" value="NZ_JACOOL010000004.1"/>
</dbReference>
<feature type="domain" description="N-acetyltransferase" evidence="1">
    <location>
        <begin position="1"/>
        <end position="147"/>
    </location>
</feature>
<accession>A0A923L4Y9</accession>